<feature type="region of interest" description="Disordered" evidence="1">
    <location>
        <begin position="274"/>
        <end position="298"/>
    </location>
</feature>
<feature type="region of interest" description="Disordered" evidence="1">
    <location>
        <begin position="1"/>
        <end position="24"/>
    </location>
</feature>
<proteinExistence type="predicted"/>
<comment type="caution">
    <text evidence="2">The sequence shown here is derived from an EMBL/GenBank/DDBJ whole genome shotgun (WGS) entry which is preliminary data.</text>
</comment>
<feature type="region of interest" description="Disordered" evidence="1">
    <location>
        <begin position="204"/>
        <end position="227"/>
    </location>
</feature>
<accession>A0A919U1W5</accession>
<evidence type="ECO:0000256" key="1">
    <source>
        <dbReference type="SAM" id="MobiDB-lite"/>
    </source>
</evidence>
<dbReference type="Pfam" id="PF05991">
    <property type="entry name" value="NYN_YacP"/>
    <property type="match status" value="1"/>
</dbReference>
<evidence type="ECO:0000313" key="2">
    <source>
        <dbReference type="EMBL" id="GIG20544.1"/>
    </source>
</evidence>
<dbReference type="PANTHER" id="PTHR34547">
    <property type="entry name" value="YACP-LIKE NYN DOMAIN PROTEIN"/>
    <property type="match status" value="1"/>
</dbReference>
<evidence type="ECO:0000313" key="3">
    <source>
        <dbReference type="Proteomes" id="UP000632740"/>
    </source>
</evidence>
<organism evidence="2 3">
    <name type="scientific">Cellulomonas chitinilytica</name>
    <dbReference type="NCBI Taxonomy" id="398759"/>
    <lineage>
        <taxon>Bacteria</taxon>
        <taxon>Bacillati</taxon>
        <taxon>Actinomycetota</taxon>
        <taxon>Actinomycetes</taxon>
        <taxon>Micrococcales</taxon>
        <taxon>Cellulomonadaceae</taxon>
        <taxon>Cellulomonas</taxon>
    </lineage>
</organism>
<gene>
    <name evidence="2" type="ORF">Cch01nite_12680</name>
</gene>
<reference evidence="2" key="1">
    <citation type="submission" date="2021-01" db="EMBL/GenBank/DDBJ databases">
        <title>Whole genome shotgun sequence of Cellulomonas chitinilytica NBRC 110799.</title>
        <authorList>
            <person name="Komaki H."/>
            <person name="Tamura T."/>
        </authorList>
    </citation>
    <scope>NUCLEOTIDE SEQUENCE</scope>
    <source>
        <strain evidence="2">NBRC 110799</strain>
    </source>
</reference>
<keyword evidence="3" id="KW-1185">Reference proteome</keyword>
<dbReference type="EMBL" id="BONK01000003">
    <property type="protein sequence ID" value="GIG20544.1"/>
    <property type="molecule type" value="Genomic_DNA"/>
</dbReference>
<dbReference type="PANTHER" id="PTHR34547:SF1">
    <property type="entry name" value="YACP-LIKE NYN DOMAIN PROTEIN"/>
    <property type="match status" value="1"/>
</dbReference>
<dbReference type="Proteomes" id="UP000632740">
    <property type="component" value="Unassembled WGS sequence"/>
</dbReference>
<protein>
    <submittedName>
        <fullName evidence="2">RNA-binding protein</fullName>
    </submittedName>
</protein>
<name>A0A919U1W5_9CELL</name>
<dbReference type="AlphaFoldDB" id="A0A919U1W5"/>
<sequence length="433" mass="46169">MTDPGVDADPPPAARETADGRDVPAPLRAVLVQAASDVLGALDPVEIPATLRAVRQFAPRRRASAGAGPLWAALSDDAFRARVRRAWSADHPEPVDEERGPLTPGWEAAAGVWLAGDPAWRELVPAAPEIADDAVPRAVEELLRAQADVARLRLELTRAQGDARGAADELAALQRDLRRLRSDADRARSEARRAADDARAVLETAQAEHRAAAEERAAAAADRRAADTERTAARAELRSARKLADARVRLLLDTIVDAASGLRTELALPPAGELPADLVAPAPDGAPRRPGSRGRSVEDPALLDELLRQPRAHLLVDGYNVSKSGFGELTLVEQRHRLVDGLGRVAARTGAEVTCCFDGQDAAQAPGSLARGVRVLFSAGEIADDLIRRLVHAEPRGRVLVVVTSDQEVTRDVEADGAWVVPSPTLVARLQQL</sequence>
<feature type="compositionally biased region" description="Low complexity" evidence="1">
    <location>
        <begin position="280"/>
        <end position="289"/>
    </location>
</feature>
<dbReference type="RefSeq" id="WP_203750039.1">
    <property type="nucleotide sequence ID" value="NZ_BONK01000003.1"/>
</dbReference>
<dbReference type="InterPro" id="IPR010298">
    <property type="entry name" value="YacP-like"/>
</dbReference>